<keyword evidence="3" id="KW-1185">Reference proteome</keyword>
<dbReference type="EMBL" id="DF849571">
    <property type="protein sequence ID" value="GAT58063.1"/>
    <property type="molecule type" value="Genomic_DNA"/>
</dbReference>
<reference evidence="2" key="1">
    <citation type="submission" date="2014-09" db="EMBL/GenBank/DDBJ databases">
        <title>Genome sequence of the luminous mushroom Mycena chlorophos for searching fungal bioluminescence genes.</title>
        <authorList>
            <person name="Tanaka Y."/>
            <person name="Kasuga D."/>
            <person name="Oba Y."/>
            <person name="Hase S."/>
            <person name="Sato K."/>
            <person name="Oba Y."/>
            <person name="Sakakibara Y."/>
        </authorList>
    </citation>
    <scope>NUCLEOTIDE SEQUENCE</scope>
</reference>
<dbReference type="PANTHER" id="PTHR47938:SF35">
    <property type="entry name" value="PENTATRICOPEPTIDE REPEAT-CONTAINING PROTEIN 4, MITOCHONDRIAL-RELATED"/>
    <property type="match status" value="1"/>
</dbReference>
<proteinExistence type="predicted"/>
<sequence length="831" mass="92541">MQASALPSGLWDLTVARLSSRAPAYRPRKRSLAHSARSSAQAALARSRPPAPPPVFHAPNNVQDPLNRRSSDAGALTPRRETPTVGGLAKLEERITALKEAANSELLAVEAPFYSEDELLAMYEELLAHNEPVAVPAPGLEAPRESARSIVLRMEEQLAVPETFAATARHSPLIEKLRRSTPSTVQQPHTGPEAELHRRVLEMANTKLQLLGVLPSSSTAVGVPLFTMDEYKALTRLCIEEGDIDAAESVLALMKRSGLVIPEESLSLVLEQYSDIGNATGADYCLANFLQGRPTEAQRHLHVRAHLRATPTNHIPETALTVLHSYETQSCPAPMKTYTSIIAALYSTNISLARAQAWDLFSHMRYVAHPTPDVVLYTQMIRACASPVSSSRSSDPERALDLWTEMTVEQKLTPTVGSFNAIILACARSGRKLYVNEAFRIAKQMLDSNRDAYGNSAYHPDRGTIIALLEGAKRMGDLARTRWILADMVASNITNPDEAVNEEVMMHVFQTYASYVPPFTRYLARVKGVGTKPNNTQTATVEAPSPKAKQRVDVTVRFTHIPPQTANEVLEEVDALFQQIGHTKFGHVRWSPRLVNSYLSVHYQHSSLETAAPLFWSTFKAVRVEPDVRCYVEAIERCGRGKKGREREVGLEFVDQLWEAYHNLETSRIAARTPLDARLVERAYGGYIRALAFLNQLPRAMDQLRFFVRRYPARAVRQPSPLLPFRSTRTVLIGARPLVRLTTPVEVPDDDVPPFLRFDDLELLHHRLVATHPVPKQDIGYLKYVCKAYEWALRGRRDKTFQAEAPRPGPSPAELEGGSRDAEGWDVLSQD</sequence>
<evidence type="ECO:0008006" key="4">
    <source>
        <dbReference type="Google" id="ProtNLM"/>
    </source>
</evidence>
<dbReference type="Gene3D" id="1.25.40.10">
    <property type="entry name" value="Tetratricopeptide repeat domain"/>
    <property type="match status" value="1"/>
</dbReference>
<feature type="region of interest" description="Disordered" evidence="1">
    <location>
        <begin position="801"/>
        <end position="831"/>
    </location>
</feature>
<evidence type="ECO:0000256" key="1">
    <source>
        <dbReference type="SAM" id="MobiDB-lite"/>
    </source>
</evidence>
<evidence type="ECO:0000313" key="2">
    <source>
        <dbReference type="EMBL" id="GAT58063.1"/>
    </source>
</evidence>
<feature type="region of interest" description="Disordered" evidence="1">
    <location>
        <begin position="22"/>
        <end position="84"/>
    </location>
</feature>
<dbReference type="PANTHER" id="PTHR47938">
    <property type="entry name" value="RESPIRATORY COMPLEX I CHAPERONE (CIA84), PUTATIVE (AFU_ORTHOLOGUE AFUA_2G06020)-RELATED"/>
    <property type="match status" value="1"/>
</dbReference>
<feature type="compositionally biased region" description="Low complexity" evidence="1">
    <location>
        <begin position="33"/>
        <end position="48"/>
    </location>
</feature>
<gene>
    <name evidence="2" type="ORF">MCHLO_14530</name>
</gene>
<protein>
    <recommendedName>
        <fullName evidence="4">Pentacotripeptide-repeat region of PRORP domain-containing protein</fullName>
    </recommendedName>
</protein>
<accession>A0ABQ0M3X8</accession>
<dbReference type="Pfam" id="PF13812">
    <property type="entry name" value="PPR_3"/>
    <property type="match status" value="1"/>
</dbReference>
<evidence type="ECO:0000313" key="3">
    <source>
        <dbReference type="Proteomes" id="UP000815677"/>
    </source>
</evidence>
<organism evidence="2 3">
    <name type="scientific">Mycena chlorophos</name>
    <name type="common">Agaric fungus</name>
    <name type="synonym">Agaricus chlorophos</name>
    <dbReference type="NCBI Taxonomy" id="658473"/>
    <lineage>
        <taxon>Eukaryota</taxon>
        <taxon>Fungi</taxon>
        <taxon>Dikarya</taxon>
        <taxon>Basidiomycota</taxon>
        <taxon>Agaricomycotina</taxon>
        <taxon>Agaricomycetes</taxon>
        <taxon>Agaricomycetidae</taxon>
        <taxon>Agaricales</taxon>
        <taxon>Marasmiineae</taxon>
        <taxon>Mycenaceae</taxon>
        <taxon>Mycena</taxon>
    </lineage>
</organism>
<dbReference type="InterPro" id="IPR011990">
    <property type="entry name" value="TPR-like_helical_dom_sf"/>
</dbReference>
<name>A0ABQ0M3X8_MYCCL</name>
<dbReference type="InterPro" id="IPR002885">
    <property type="entry name" value="PPR_rpt"/>
</dbReference>
<dbReference type="Proteomes" id="UP000815677">
    <property type="component" value="Unassembled WGS sequence"/>
</dbReference>